<reference evidence="1" key="1">
    <citation type="submission" date="2022-08" db="UniProtKB">
        <authorList>
            <consortium name="EnsemblMetazoa"/>
        </authorList>
    </citation>
    <scope>IDENTIFICATION</scope>
    <source>
        <strain evidence="1">EBRO</strain>
    </source>
</reference>
<accession>A0A182J2K0</accession>
<name>A0A182J2K0_ANOAO</name>
<protein>
    <submittedName>
        <fullName evidence="1">Uncharacterized protein</fullName>
    </submittedName>
</protein>
<organism evidence="1">
    <name type="scientific">Anopheles atroparvus</name>
    <name type="common">European mosquito</name>
    <dbReference type="NCBI Taxonomy" id="41427"/>
    <lineage>
        <taxon>Eukaryota</taxon>
        <taxon>Metazoa</taxon>
        <taxon>Ecdysozoa</taxon>
        <taxon>Arthropoda</taxon>
        <taxon>Hexapoda</taxon>
        <taxon>Insecta</taxon>
        <taxon>Pterygota</taxon>
        <taxon>Neoptera</taxon>
        <taxon>Endopterygota</taxon>
        <taxon>Diptera</taxon>
        <taxon>Nematocera</taxon>
        <taxon>Culicoidea</taxon>
        <taxon>Culicidae</taxon>
        <taxon>Anophelinae</taxon>
        <taxon>Anopheles</taxon>
    </lineage>
</organism>
<dbReference type="VEuPathDB" id="VectorBase:AATE010159"/>
<sequence>MHERPVTPTLNLEQARAGEKIGAAAKNKPGQQTIQVVIHRIVIVVLPESPVTIEGSSEAPILPPFKCILSTRHQLLTLQNCIYLTSRHIIIIIIIITIAHVLFVFYSTSA</sequence>
<evidence type="ECO:0000313" key="1">
    <source>
        <dbReference type="EnsemblMetazoa" id="AATE010159-PA.1"/>
    </source>
</evidence>
<proteinExistence type="predicted"/>
<dbReference type="AlphaFoldDB" id="A0A182J2K0"/>
<dbReference type="EnsemblMetazoa" id="AATE010159-RA">
    <property type="protein sequence ID" value="AATE010159-PA.1"/>
    <property type="gene ID" value="AATE010159"/>
</dbReference>